<comment type="caution">
    <text evidence="1">The sequence shown here is derived from an EMBL/GenBank/DDBJ whole genome shotgun (WGS) entry which is preliminary data.</text>
</comment>
<sequence length="279" mass="33185">MKEEMSLALVSSLVELGYSEIEPCRVNRYRKNRQYYIAKVNSIEKVFIKYIVKNDATDLDGIWLERIVYNILFRKEYIIPSKYKKTCSIVPYIENCGSIKDIIKTFPEEKSILYIRNIFSGYVNLLDKLNKNDIKCSYLDYTSLMGLYIERWTMYSKKHIMIKKIAIQIFKKVIGIWEKDIDVYTVRYFRIHGDLNPSNCLCCKDYDVYFLDYENICISDPNIDVASMYVKLLHHARFSKVLQGEIKMAVNCFKESHYYCKETFELALRGFSFIQKHWS</sequence>
<name>A0A6I2UKZ8_9FIRM</name>
<evidence type="ECO:0000313" key="1">
    <source>
        <dbReference type="EMBL" id="MSU09811.1"/>
    </source>
</evidence>
<dbReference type="GeneID" id="96779763"/>
<protein>
    <recommendedName>
        <fullName evidence="3">Aminoglycoside phosphotransferase domain-containing protein</fullName>
    </recommendedName>
</protein>
<reference evidence="1 2" key="1">
    <citation type="submission" date="2019-08" db="EMBL/GenBank/DDBJ databases">
        <title>In-depth cultivation of the pig gut microbiome towards novel bacterial diversity and tailored functional studies.</title>
        <authorList>
            <person name="Wylensek D."/>
            <person name="Hitch T.C.A."/>
            <person name="Clavel T."/>
        </authorList>
    </citation>
    <scope>NUCLEOTIDE SEQUENCE [LARGE SCALE GENOMIC DNA]</scope>
    <source>
        <strain evidence="1 2">WCA-693-APC-5D-A</strain>
    </source>
</reference>
<dbReference type="Gene3D" id="3.90.1200.10">
    <property type="match status" value="1"/>
</dbReference>
<dbReference type="EMBL" id="VUNR01000035">
    <property type="protein sequence ID" value="MSU09811.1"/>
    <property type="molecule type" value="Genomic_DNA"/>
</dbReference>
<evidence type="ECO:0000313" key="2">
    <source>
        <dbReference type="Proteomes" id="UP000433181"/>
    </source>
</evidence>
<dbReference type="Proteomes" id="UP000433181">
    <property type="component" value="Unassembled WGS sequence"/>
</dbReference>
<organism evidence="1 2">
    <name type="scientific">Anaerovibrio slackiae</name>
    <dbReference type="NCBI Taxonomy" id="2652309"/>
    <lineage>
        <taxon>Bacteria</taxon>
        <taxon>Bacillati</taxon>
        <taxon>Bacillota</taxon>
        <taxon>Negativicutes</taxon>
        <taxon>Selenomonadales</taxon>
        <taxon>Selenomonadaceae</taxon>
        <taxon>Anaerovibrio</taxon>
    </lineage>
</organism>
<dbReference type="SUPFAM" id="SSF56112">
    <property type="entry name" value="Protein kinase-like (PK-like)"/>
    <property type="match status" value="1"/>
</dbReference>
<keyword evidence="2" id="KW-1185">Reference proteome</keyword>
<accession>A0A6I2UKZ8</accession>
<gene>
    <name evidence="1" type="ORF">FYJ84_12600</name>
</gene>
<dbReference type="AlphaFoldDB" id="A0A6I2UKZ8"/>
<proteinExistence type="predicted"/>
<dbReference type="InterPro" id="IPR011009">
    <property type="entry name" value="Kinase-like_dom_sf"/>
</dbReference>
<evidence type="ECO:0008006" key="3">
    <source>
        <dbReference type="Google" id="ProtNLM"/>
    </source>
</evidence>
<dbReference type="RefSeq" id="WP_154407972.1">
    <property type="nucleotide sequence ID" value="NZ_VUNR01000035.1"/>
</dbReference>